<dbReference type="EMBL" id="QMKK01000045">
    <property type="protein sequence ID" value="RAX39809.1"/>
    <property type="molecule type" value="Genomic_DNA"/>
</dbReference>
<gene>
    <name evidence="1" type="ORF">DQ393_20030</name>
</gene>
<comment type="caution">
    <text evidence="1">The sequence shown here is derived from an EMBL/GenBank/DDBJ whole genome shotgun (WGS) entry which is preliminary data.</text>
</comment>
<name>A0A329Y6I8_RHITR</name>
<organism evidence="1 2">
    <name type="scientific">Rhizobium tropici</name>
    <dbReference type="NCBI Taxonomy" id="398"/>
    <lineage>
        <taxon>Bacteria</taxon>
        <taxon>Pseudomonadati</taxon>
        <taxon>Pseudomonadota</taxon>
        <taxon>Alphaproteobacteria</taxon>
        <taxon>Hyphomicrobiales</taxon>
        <taxon>Rhizobiaceae</taxon>
        <taxon>Rhizobium/Agrobacterium group</taxon>
        <taxon>Rhizobium</taxon>
    </lineage>
</organism>
<dbReference type="RefSeq" id="WP_112343484.1">
    <property type="nucleotide sequence ID" value="NZ_QMKK01000045.1"/>
</dbReference>
<protein>
    <submittedName>
        <fullName evidence="1">Uncharacterized protein</fullName>
    </submittedName>
</protein>
<accession>A0A329Y6I8</accession>
<proteinExistence type="predicted"/>
<dbReference type="AlphaFoldDB" id="A0A329Y6I8"/>
<reference evidence="1 2" key="1">
    <citation type="submission" date="2018-06" db="EMBL/GenBank/DDBJ databases">
        <title>Whole Genome Sequence of an efficient microsymbiont, Rhizobium tropici.</title>
        <authorList>
            <person name="Srinivasan R."/>
            <person name="Singh H.V."/>
            <person name="Srivastava R."/>
            <person name="Kumari B."/>
            <person name="Radhakrishna A."/>
        </authorList>
    </citation>
    <scope>NUCLEOTIDE SEQUENCE [LARGE SCALE GENOMIC DNA]</scope>
    <source>
        <strain evidence="1 2">IGFRI Rhizo-19</strain>
    </source>
</reference>
<evidence type="ECO:0000313" key="1">
    <source>
        <dbReference type="EMBL" id="RAX39809.1"/>
    </source>
</evidence>
<evidence type="ECO:0000313" key="2">
    <source>
        <dbReference type="Proteomes" id="UP000251205"/>
    </source>
</evidence>
<sequence>MVEFNFSEPPRGNGSEDISNECQRQLQPIVSEIVRAAVAAGWDEKDVLLAMADIAWDLYEKRRGDLQPPQ</sequence>
<dbReference type="OrthoDB" id="8378248at2"/>
<dbReference type="Proteomes" id="UP000251205">
    <property type="component" value="Unassembled WGS sequence"/>
</dbReference>